<dbReference type="PANTHER" id="PTHR33110">
    <property type="entry name" value="F-BOX/KELCH-REPEAT PROTEIN-RELATED"/>
    <property type="match status" value="1"/>
</dbReference>
<evidence type="ECO:0000259" key="2">
    <source>
        <dbReference type="Pfam" id="PF03478"/>
    </source>
</evidence>
<evidence type="ECO:0000256" key="1">
    <source>
        <dbReference type="SAM" id="MobiDB-lite"/>
    </source>
</evidence>
<keyword evidence="4" id="KW-1185">Reference proteome</keyword>
<accession>A0ABC9B2I7</accession>
<gene>
    <name evidence="3" type="ORF">URODEC1_LOCUS60684</name>
</gene>
<dbReference type="PANTHER" id="PTHR33110:SF79">
    <property type="entry name" value="OS12G0155900 PROTEIN"/>
    <property type="match status" value="1"/>
</dbReference>
<organism evidence="3 4">
    <name type="scientific">Urochloa decumbens</name>
    <dbReference type="NCBI Taxonomy" id="240449"/>
    <lineage>
        <taxon>Eukaryota</taxon>
        <taxon>Viridiplantae</taxon>
        <taxon>Streptophyta</taxon>
        <taxon>Embryophyta</taxon>
        <taxon>Tracheophyta</taxon>
        <taxon>Spermatophyta</taxon>
        <taxon>Magnoliopsida</taxon>
        <taxon>Liliopsida</taxon>
        <taxon>Poales</taxon>
        <taxon>Poaceae</taxon>
        <taxon>PACMAD clade</taxon>
        <taxon>Panicoideae</taxon>
        <taxon>Panicodae</taxon>
        <taxon>Paniceae</taxon>
        <taxon>Melinidinae</taxon>
        <taxon>Urochloa</taxon>
    </lineage>
</organism>
<dbReference type="InterPro" id="IPR005174">
    <property type="entry name" value="KIB1-4_b-propeller"/>
</dbReference>
<dbReference type="SUPFAM" id="SSF81383">
    <property type="entry name" value="F-box domain"/>
    <property type="match status" value="1"/>
</dbReference>
<dbReference type="EMBL" id="OZ075134">
    <property type="protein sequence ID" value="CAL4991481.1"/>
    <property type="molecule type" value="Genomic_DNA"/>
</dbReference>
<protein>
    <recommendedName>
        <fullName evidence="2">KIB1-4 beta-propeller domain-containing protein</fullName>
    </recommendedName>
</protein>
<dbReference type="InterPro" id="IPR036047">
    <property type="entry name" value="F-box-like_dom_sf"/>
</dbReference>
<proteinExistence type="predicted"/>
<evidence type="ECO:0000313" key="3">
    <source>
        <dbReference type="EMBL" id="CAL4991481.1"/>
    </source>
</evidence>
<feature type="region of interest" description="Disordered" evidence="1">
    <location>
        <begin position="1"/>
        <end position="29"/>
    </location>
</feature>
<reference evidence="3" key="1">
    <citation type="submission" date="2024-10" db="EMBL/GenBank/DDBJ databases">
        <authorList>
            <person name="Ryan C."/>
        </authorList>
    </citation>
    <scope>NUCLEOTIDE SEQUENCE [LARGE SCALE GENOMIC DNA]</scope>
</reference>
<name>A0ABC9B2I7_9POAL</name>
<evidence type="ECO:0000313" key="4">
    <source>
        <dbReference type="Proteomes" id="UP001497457"/>
    </source>
</evidence>
<dbReference type="Proteomes" id="UP001497457">
    <property type="component" value="Chromosome 24b"/>
</dbReference>
<dbReference type="Pfam" id="PF03478">
    <property type="entry name" value="Beta-prop_KIB1-4"/>
    <property type="match status" value="1"/>
</dbReference>
<sequence length="423" mass="47683">MGARSSKSSQPIPVSSAPSSSSLPRSNGKASSVSLSSSWTDLQPDLAELLLLRLTTHADRVHFAAVCRHWRFVVNEYSLIPPLPWVSYRGGSFECLTFKDGDVCSERHFISFREEAVCHGSFGNWQLFQERAVSSGCWHSRQCYLRNPLSGAMVRLPSHCDKPVNLNDDGSHGKPSIWQRSTKFDISKVMVCSDDLIAAIVLYRQDHVAIREVVICCRPGMSSWSRGLFNRDHYYVDMAFYKEKLYALTHKGHLFVHEVATSGGSAKAKPRVHQIQQVILSAPSSFGGVFTSSFSDMSSYLVISHTGKLWMVRWVLPYGKNKKVVVKVFEADLEASQWLEVTRLDDQALFLSGNCSTAISTSGHDNDYPKGNMIYFLDYRLIRSCLPNTNYHACVYNMRSKKFDPISVGQNRSYGWDAAWFFP</sequence>
<feature type="domain" description="KIB1-4 beta-propeller" evidence="2">
    <location>
        <begin position="113"/>
        <end position="397"/>
    </location>
</feature>
<dbReference type="AlphaFoldDB" id="A0ABC9B2I7"/>